<dbReference type="InterPro" id="IPR002347">
    <property type="entry name" value="SDR_fam"/>
</dbReference>
<accession>A0AAV9NZ45</accession>
<dbReference type="CDD" id="cd05233">
    <property type="entry name" value="SDR_c"/>
    <property type="match status" value="1"/>
</dbReference>
<name>A0AAV9NZ45_9PEZI</name>
<organism evidence="4 5">
    <name type="scientific">Saxophila tyrrhenica</name>
    <dbReference type="NCBI Taxonomy" id="1690608"/>
    <lineage>
        <taxon>Eukaryota</taxon>
        <taxon>Fungi</taxon>
        <taxon>Dikarya</taxon>
        <taxon>Ascomycota</taxon>
        <taxon>Pezizomycotina</taxon>
        <taxon>Dothideomycetes</taxon>
        <taxon>Dothideomycetidae</taxon>
        <taxon>Mycosphaerellales</taxon>
        <taxon>Extremaceae</taxon>
        <taxon>Saxophila</taxon>
    </lineage>
</organism>
<dbReference type="GO" id="GO:0016491">
    <property type="term" value="F:oxidoreductase activity"/>
    <property type="evidence" value="ECO:0007669"/>
    <property type="project" value="UniProtKB-KW"/>
</dbReference>
<evidence type="ECO:0000313" key="5">
    <source>
        <dbReference type="Proteomes" id="UP001337655"/>
    </source>
</evidence>
<evidence type="ECO:0000313" key="4">
    <source>
        <dbReference type="EMBL" id="KAK5164255.1"/>
    </source>
</evidence>
<dbReference type="PANTHER" id="PTHR42901:SF1">
    <property type="entry name" value="ALCOHOL DEHYDROGENASE"/>
    <property type="match status" value="1"/>
</dbReference>
<protein>
    <recommendedName>
        <fullName evidence="6">NAD(P)-binding protein</fullName>
    </recommendedName>
</protein>
<proteinExistence type="inferred from homology"/>
<dbReference type="EMBL" id="JAVRRT010000020">
    <property type="protein sequence ID" value="KAK5164255.1"/>
    <property type="molecule type" value="Genomic_DNA"/>
</dbReference>
<sequence length="300" mass="32415">MPLAGADFPRPAEIKTYHINTYDRISPKSSGFDGKGKTVLITGGSDGIGFSIGRAFAAAGVAKIVIVSRSKEPQEKAKAELTSKFPDLDVQTFQASVIDDLDNITSAMQAAGPIDVLVLNAAYSHTMNVPSSTIPTSEIEKTFQANVFTNWHMIQTYIHSTPAPASGSKTVIAVSSAAAHLDVGGQVGYGASKAALSRMIGLLADEYTEEKDNVRIMNYHPGIVATAAATKDYDGTSEPFFVYEHVDLPGDFAVWMAGKEAGFLHGRYLWAQWDVEDLLASKQKVKEDPRYLKIGLTYPY</sequence>
<keyword evidence="3" id="KW-0560">Oxidoreductase</keyword>
<keyword evidence="2" id="KW-0521">NADP</keyword>
<evidence type="ECO:0008006" key="6">
    <source>
        <dbReference type="Google" id="ProtNLM"/>
    </source>
</evidence>
<dbReference type="PRINTS" id="PR00081">
    <property type="entry name" value="GDHRDH"/>
</dbReference>
<dbReference type="Pfam" id="PF00106">
    <property type="entry name" value="adh_short"/>
    <property type="match status" value="1"/>
</dbReference>
<evidence type="ECO:0000256" key="3">
    <source>
        <dbReference type="ARBA" id="ARBA00023002"/>
    </source>
</evidence>
<dbReference type="GeneID" id="89931279"/>
<reference evidence="4 5" key="1">
    <citation type="submission" date="2023-08" db="EMBL/GenBank/DDBJ databases">
        <title>Black Yeasts Isolated from many extreme environments.</title>
        <authorList>
            <person name="Coleine C."/>
            <person name="Stajich J.E."/>
            <person name="Selbmann L."/>
        </authorList>
    </citation>
    <scope>NUCLEOTIDE SEQUENCE [LARGE SCALE GENOMIC DNA]</scope>
    <source>
        <strain evidence="4 5">CCFEE 5935</strain>
    </source>
</reference>
<dbReference type="SUPFAM" id="SSF51735">
    <property type="entry name" value="NAD(P)-binding Rossmann-fold domains"/>
    <property type="match status" value="1"/>
</dbReference>
<comment type="similarity">
    <text evidence="1">Belongs to the short-chain dehydrogenases/reductases (SDR) family.</text>
</comment>
<dbReference type="Proteomes" id="UP001337655">
    <property type="component" value="Unassembled WGS sequence"/>
</dbReference>
<dbReference type="RefSeq" id="XP_064654548.1">
    <property type="nucleotide sequence ID" value="XM_064807175.1"/>
</dbReference>
<dbReference type="PROSITE" id="PS00061">
    <property type="entry name" value="ADH_SHORT"/>
    <property type="match status" value="1"/>
</dbReference>
<evidence type="ECO:0000256" key="1">
    <source>
        <dbReference type="ARBA" id="ARBA00006484"/>
    </source>
</evidence>
<dbReference type="AlphaFoldDB" id="A0AAV9NZ45"/>
<dbReference type="Gene3D" id="3.40.50.720">
    <property type="entry name" value="NAD(P)-binding Rossmann-like Domain"/>
    <property type="match status" value="1"/>
</dbReference>
<keyword evidence="5" id="KW-1185">Reference proteome</keyword>
<dbReference type="InterPro" id="IPR036291">
    <property type="entry name" value="NAD(P)-bd_dom_sf"/>
</dbReference>
<dbReference type="InterPro" id="IPR020904">
    <property type="entry name" value="Sc_DH/Rdtase_CS"/>
</dbReference>
<gene>
    <name evidence="4" type="ORF">LTR77_009949</name>
</gene>
<dbReference type="PANTHER" id="PTHR42901">
    <property type="entry name" value="ALCOHOL DEHYDROGENASE"/>
    <property type="match status" value="1"/>
</dbReference>
<evidence type="ECO:0000256" key="2">
    <source>
        <dbReference type="ARBA" id="ARBA00022857"/>
    </source>
</evidence>
<comment type="caution">
    <text evidence="4">The sequence shown here is derived from an EMBL/GenBank/DDBJ whole genome shotgun (WGS) entry which is preliminary data.</text>
</comment>